<dbReference type="EMBL" id="AZBU02000007">
    <property type="protein sequence ID" value="TKR69687.1"/>
    <property type="molecule type" value="Genomic_DNA"/>
</dbReference>
<dbReference type="InterPro" id="IPR025615">
    <property type="entry name" value="TILa_dom"/>
</dbReference>
<keyword evidence="3" id="KW-1185">Reference proteome</keyword>
<dbReference type="Pfam" id="PF12714">
    <property type="entry name" value="TILa"/>
    <property type="match status" value="1"/>
</dbReference>
<sequence>MFGHYLKCAKEQPPTEDPKLSIKPFCTDETGMKFRNRQNWVSDNCTKKNVCYFGVIHTEPLACPKNGICKGEYDQLRCGCQKGFRLVGGKWCVKI</sequence>
<evidence type="ECO:0000313" key="2">
    <source>
        <dbReference type="EMBL" id="TKR69687.1"/>
    </source>
</evidence>
<dbReference type="AlphaFoldDB" id="A0A4U5MJX5"/>
<gene>
    <name evidence="2" type="ORF">L596_021814</name>
</gene>
<feature type="domain" description="TILa" evidence="1">
    <location>
        <begin position="26"/>
        <end position="78"/>
    </location>
</feature>
<protein>
    <recommendedName>
        <fullName evidence="1">TILa domain-containing protein</fullName>
    </recommendedName>
</protein>
<reference evidence="2 3" key="1">
    <citation type="journal article" date="2015" name="Genome Biol.">
        <title>Comparative genomics of Steinernema reveals deeply conserved gene regulatory networks.</title>
        <authorList>
            <person name="Dillman A.R."/>
            <person name="Macchietto M."/>
            <person name="Porter C.F."/>
            <person name="Rogers A."/>
            <person name="Williams B."/>
            <person name="Antoshechkin I."/>
            <person name="Lee M.M."/>
            <person name="Goodwin Z."/>
            <person name="Lu X."/>
            <person name="Lewis E.E."/>
            <person name="Goodrich-Blair H."/>
            <person name="Stock S.P."/>
            <person name="Adams B.J."/>
            <person name="Sternberg P.W."/>
            <person name="Mortazavi A."/>
        </authorList>
    </citation>
    <scope>NUCLEOTIDE SEQUENCE [LARGE SCALE GENOMIC DNA]</scope>
    <source>
        <strain evidence="2 3">ALL</strain>
    </source>
</reference>
<name>A0A4U5MJX5_STECR</name>
<proteinExistence type="predicted"/>
<reference evidence="2 3" key="2">
    <citation type="journal article" date="2019" name="G3 (Bethesda)">
        <title>Hybrid Assembly of the Genome of the Entomopathogenic Nematode Steinernema carpocapsae Identifies the X-Chromosome.</title>
        <authorList>
            <person name="Serra L."/>
            <person name="Macchietto M."/>
            <person name="Macias-Munoz A."/>
            <person name="McGill C.J."/>
            <person name="Rodriguez I.M."/>
            <person name="Rodriguez B."/>
            <person name="Murad R."/>
            <person name="Mortazavi A."/>
        </authorList>
    </citation>
    <scope>NUCLEOTIDE SEQUENCE [LARGE SCALE GENOMIC DNA]</scope>
    <source>
        <strain evidence="2 3">ALL</strain>
    </source>
</reference>
<evidence type="ECO:0000259" key="1">
    <source>
        <dbReference type="Pfam" id="PF12714"/>
    </source>
</evidence>
<dbReference type="Proteomes" id="UP000298663">
    <property type="component" value="Unassembled WGS sequence"/>
</dbReference>
<comment type="caution">
    <text evidence="2">The sequence shown here is derived from an EMBL/GenBank/DDBJ whole genome shotgun (WGS) entry which is preliminary data.</text>
</comment>
<organism evidence="2 3">
    <name type="scientific">Steinernema carpocapsae</name>
    <name type="common">Entomopathogenic nematode</name>
    <dbReference type="NCBI Taxonomy" id="34508"/>
    <lineage>
        <taxon>Eukaryota</taxon>
        <taxon>Metazoa</taxon>
        <taxon>Ecdysozoa</taxon>
        <taxon>Nematoda</taxon>
        <taxon>Chromadorea</taxon>
        <taxon>Rhabditida</taxon>
        <taxon>Tylenchina</taxon>
        <taxon>Panagrolaimomorpha</taxon>
        <taxon>Strongyloidoidea</taxon>
        <taxon>Steinernematidae</taxon>
        <taxon>Steinernema</taxon>
    </lineage>
</organism>
<evidence type="ECO:0000313" key="3">
    <source>
        <dbReference type="Proteomes" id="UP000298663"/>
    </source>
</evidence>
<accession>A0A4U5MJX5</accession>